<dbReference type="Proteomes" id="UP001055439">
    <property type="component" value="Chromosome 2"/>
</dbReference>
<feature type="compositionally biased region" description="Low complexity" evidence="1">
    <location>
        <begin position="1"/>
        <end position="23"/>
    </location>
</feature>
<protein>
    <submittedName>
        <fullName evidence="2">Uncharacterized protein</fullName>
    </submittedName>
</protein>
<dbReference type="AlphaFoldDB" id="A0A9E7EXL4"/>
<feature type="region of interest" description="Disordered" evidence="1">
    <location>
        <begin position="1"/>
        <end position="26"/>
    </location>
</feature>
<proteinExistence type="predicted"/>
<gene>
    <name evidence="2" type="ORF">MUK42_26640</name>
</gene>
<name>A0A9E7EXL4_9LILI</name>
<evidence type="ECO:0000256" key="1">
    <source>
        <dbReference type="SAM" id="MobiDB-lite"/>
    </source>
</evidence>
<evidence type="ECO:0000313" key="3">
    <source>
        <dbReference type="Proteomes" id="UP001055439"/>
    </source>
</evidence>
<dbReference type="EMBL" id="CP097504">
    <property type="protein sequence ID" value="URD85870.1"/>
    <property type="molecule type" value="Genomic_DNA"/>
</dbReference>
<keyword evidence="3" id="KW-1185">Reference proteome</keyword>
<accession>A0A9E7EXL4</accession>
<sequence>MRRRSLGTSSLGRSSSPAASSSSKECYARWSRTQRSFTHLGATLPKAMPRVLLRCRLGPTHAWQVSTSSGKL</sequence>
<reference evidence="2" key="1">
    <citation type="submission" date="2022-05" db="EMBL/GenBank/DDBJ databases">
        <title>The Musa troglodytarum L. genome provides insights into the mechanism of non-climacteric behaviour and enrichment of carotenoids.</title>
        <authorList>
            <person name="Wang J."/>
        </authorList>
    </citation>
    <scope>NUCLEOTIDE SEQUENCE</scope>
    <source>
        <tissue evidence="2">Leaf</tissue>
    </source>
</reference>
<organism evidence="2 3">
    <name type="scientific">Musa troglodytarum</name>
    <name type="common">fe'i banana</name>
    <dbReference type="NCBI Taxonomy" id="320322"/>
    <lineage>
        <taxon>Eukaryota</taxon>
        <taxon>Viridiplantae</taxon>
        <taxon>Streptophyta</taxon>
        <taxon>Embryophyta</taxon>
        <taxon>Tracheophyta</taxon>
        <taxon>Spermatophyta</taxon>
        <taxon>Magnoliopsida</taxon>
        <taxon>Liliopsida</taxon>
        <taxon>Zingiberales</taxon>
        <taxon>Musaceae</taxon>
        <taxon>Musa</taxon>
    </lineage>
</organism>
<evidence type="ECO:0000313" key="2">
    <source>
        <dbReference type="EMBL" id="URD85870.1"/>
    </source>
</evidence>